<keyword evidence="4" id="KW-0130">Cell adhesion</keyword>
<protein>
    <submittedName>
        <fullName evidence="7">Uncharacterized protein</fullName>
    </submittedName>
</protein>
<accession>A0A8C5F9E7</accession>
<evidence type="ECO:0000256" key="3">
    <source>
        <dbReference type="ARBA" id="ARBA00022729"/>
    </source>
</evidence>
<evidence type="ECO:0000256" key="6">
    <source>
        <dbReference type="ARBA" id="ARBA00023180"/>
    </source>
</evidence>
<evidence type="ECO:0000256" key="4">
    <source>
        <dbReference type="ARBA" id="ARBA00022889"/>
    </source>
</evidence>
<comment type="subcellular location">
    <subcellularLocation>
        <location evidence="1">Membrane</location>
    </subcellularLocation>
</comment>
<dbReference type="Pfam" id="PF06060">
    <property type="entry name" value="Mesothelin"/>
    <property type="match status" value="2"/>
</dbReference>
<organism evidence="7 8">
    <name type="scientific">Gadus morhua</name>
    <name type="common">Atlantic cod</name>
    <dbReference type="NCBI Taxonomy" id="8049"/>
    <lineage>
        <taxon>Eukaryota</taxon>
        <taxon>Metazoa</taxon>
        <taxon>Chordata</taxon>
        <taxon>Craniata</taxon>
        <taxon>Vertebrata</taxon>
        <taxon>Euteleostomi</taxon>
        <taxon>Actinopterygii</taxon>
        <taxon>Neopterygii</taxon>
        <taxon>Teleostei</taxon>
        <taxon>Neoteleostei</taxon>
        <taxon>Acanthomorphata</taxon>
        <taxon>Zeiogadaria</taxon>
        <taxon>Gadariae</taxon>
        <taxon>Gadiformes</taxon>
        <taxon>Gadoidei</taxon>
        <taxon>Gadidae</taxon>
        <taxon>Gadus</taxon>
    </lineage>
</organism>
<reference evidence="7" key="1">
    <citation type="submission" date="2025-08" db="UniProtKB">
        <authorList>
            <consortium name="Ensembl"/>
        </authorList>
    </citation>
    <scope>IDENTIFICATION</scope>
</reference>
<keyword evidence="6" id="KW-0325">Glycoprotein</keyword>
<keyword evidence="8" id="KW-1185">Reference proteome</keyword>
<dbReference type="Proteomes" id="UP000694546">
    <property type="component" value="Chromosome 3"/>
</dbReference>
<dbReference type="PANTHER" id="PTHR23412:SF6">
    <property type="entry name" value="MESOTHELIN"/>
    <property type="match status" value="1"/>
</dbReference>
<proteinExistence type="inferred from homology"/>
<evidence type="ECO:0000256" key="1">
    <source>
        <dbReference type="ARBA" id="ARBA00004370"/>
    </source>
</evidence>
<dbReference type="GO" id="GO:0009986">
    <property type="term" value="C:cell surface"/>
    <property type="evidence" value="ECO:0007669"/>
    <property type="project" value="TreeGrafter"/>
</dbReference>
<dbReference type="AlphaFoldDB" id="A0A8C5F9E7"/>
<dbReference type="InterPro" id="IPR026664">
    <property type="entry name" value="Stereocilin-rel"/>
</dbReference>
<keyword evidence="5" id="KW-0472">Membrane</keyword>
<evidence type="ECO:0000256" key="2">
    <source>
        <dbReference type="ARBA" id="ARBA00011016"/>
    </source>
</evidence>
<dbReference type="OMA" id="NNCLTAK"/>
<dbReference type="GeneTree" id="ENSGT00950000182957"/>
<sequence>CSISSSLLAGFTCTRVVTLTKARIPRLVRACRRRGRQRVILQETQVCGITWNRPTDTTTHETKSFSPLILLFLFSISSYSLVPQANCKSYFQELAEADFSVFSTTLQFKRAELFTNARSCLGITGTGLSENNVMVLGNMCCTLDSSVIENSDPVDLGEAQNCKDFTSPQVTAMETLLLSGNTTYGAPSTWNGQTLEDLEILPLYLTQPFYEKFDTVNKECFIFFGISYFLGVLLIPDEECTSGAITQVTISDATFPFDYTTAAQFNSCLSATTTRDNLAAITQAVDDTEYLRIVLDKLQEVGHWADQVKVLGPASRTATSEDISMWNITQIDTLSDLMNSANGEWDPTLAEAIISKYLTRPGNSLGTAELNQIGGANLCALSVSVLRNISANSIRNANELTITNCSIENKRALFTIAQVAFSATRAVMVPITEFQLITSYLGALTSTNTQFAPN</sequence>
<dbReference type="InterPro" id="IPR010335">
    <property type="entry name" value="Mesothelin"/>
</dbReference>
<name>A0A8C5F9E7_GADMO</name>
<evidence type="ECO:0000313" key="8">
    <source>
        <dbReference type="Proteomes" id="UP000694546"/>
    </source>
</evidence>
<dbReference type="GO" id="GO:0007160">
    <property type="term" value="P:cell-matrix adhesion"/>
    <property type="evidence" value="ECO:0007669"/>
    <property type="project" value="TreeGrafter"/>
</dbReference>
<dbReference type="GO" id="GO:0016020">
    <property type="term" value="C:membrane"/>
    <property type="evidence" value="ECO:0007669"/>
    <property type="project" value="UniProtKB-SubCell"/>
</dbReference>
<keyword evidence="3" id="KW-0732">Signal</keyword>
<evidence type="ECO:0000313" key="7">
    <source>
        <dbReference type="Ensembl" id="ENSGMOP00000018788.2"/>
    </source>
</evidence>
<reference evidence="7" key="2">
    <citation type="submission" date="2025-09" db="UniProtKB">
        <authorList>
            <consortium name="Ensembl"/>
        </authorList>
    </citation>
    <scope>IDENTIFICATION</scope>
</reference>
<evidence type="ECO:0000256" key="5">
    <source>
        <dbReference type="ARBA" id="ARBA00023136"/>
    </source>
</evidence>
<comment type="similarity">
    <text evidence="2">Belongs to the mesothelin family.</text>
</comment>
<dbReference type="Ensembl" id="ENSGMOT00000019246.2">
    <property type="protein sequence ID" value="ENSGMOP00000018788.2"/>
    <property type="gene ID" value="ENSGMOG00000017471.2"/>
</dbReference>
<dbReference type="PANTHER" id="PTHR23412">
    <property type="entry name" value="STEREOCILIN RELATED"/>
    <property type="match status" value="1"/>
</dbReference>